<dbReference type="GO" id="GO:0016538">
    <property type="term" value="F:cyclin-dependent protein serine/threonine kinase regulator activity"/>
    <property type="evidence" value="ECO:0007669"/>
    <property type="project" value="InterPro"/>
</dbReference>
<dbReference type="Gene3D" id="1.10.472.10">
    <property type="entry name" value="Cyclin-like"/>
    <property type="match status" value="2"/>
</dbReference>
<evidence type="ECO:0000313" key="3">
    <source>
        <dbReference type="Proteomes" id="UP001206595"/>
    </source>
</evidence>
<dbReference type="InterPro" id="IPR006671">
    <property type="entry name" value="Cyclin_N"/>
</dbReference>
<dbReference type="GO" id="GO:0006357">
    <property type="term" value="P:regulation of transcription by RNA polymerase II"/>
    <property type="evidence" value="ECO:0007669"/>
    <property type="project" value="InterPro"/>
</dbReference>
<feature type="domain" description="Cyclin N-terminal" evidence="1">
    <location>
        <begin position="29"/>
        <end position="130"/>
    </location>
</feature>
<dbReference type="InterPro" id="IPR043198">
    <property type="entry name" value="Cyclin/Ssn8"/>
</dbReference>
<evidence type="ECO:0000259" key="1">
    <source>
        <dbReference type="Pfam" id="PF00134"/>
    </source>
</evidence>
<dbReference type="SUPFAM" id="SSF47954">
    <property type="entry name" value="Cyclin-like"/>
    <property type="match status" value="2"/>
</dbReference>
<sequence>MRETPSNQLTDIEKQNLDEIPGSERHFVNIHFFHEASIMLDLPIKTAATAIIYQQRFKKFMASRRKNPVGESNDHAISVNLALDRDDELLATTCLHLACKATEVVRKIRDVINVCYRLVHQSDSILEIDEYYYRLRTSLTTSELILTRALGYNLDVDLPFAFALKVLKGMGCVPIFMEDENDQRLWHTDISRNGRSANEGLPDKQVLQNAISRYFEEDLDVDLTLVARLTWVYVWDSICYPSIALEYDSYSIALACIYLAVRSAGASLPMELFQWVRFWGDAHNVTIQSMKGQ</sequence>
<dbReference type="Pfam" id="PF00134">
    <property type="entry name" value="Cyclin_N"/>
    <property type="match status" value="1"/>
</dbReference>
<protein>
    <recommendedName>
        <fullName evidence="1">Cyclin N-terminal domain-containing protein</fullName>
    </recommendedName>
</protein>
<reference evidence="2" key="2">
    <citation type="journal article" date="2022" name="Proc. Natl. Acad. Sci. U.S.A.">
        <title>Diploid-dominant life cycles characterize the early evolution of Fungi.</title>
        <authorList>
            <person name="Amses K.R."/>
            <person name="Simmons D.R."/>
            <person name="Longcore J.E."/>
            <person name="Mondo S.J."/>
            <person name="Seto K."/>
            <person name="Jeronimo G.H."/>
            <person name="Bonds A.E."/>
            <person name="Quandt C.A."/>
            <person name="Davis W.J."/>
            <person name="Chang Y."/>
            <person name="Federici B.A."/>
            <person name="Kuo A."/>
            <person name="LaButti K."/>
            <person name="Pangilinan J."/>
            <person name="Andreopoulos W."/>
            <person name="Tritt A."/>
            <person name="Riley R."/>
            <person name="Hundley H."/>
            <person name="Johnson J."/>
            <person name="Lipzen A."/>
            <person name="Barry K."/>
            <person name="Lang B.F."/>
            <person name="Cuomo C.A."/>
            <person name="Buchler N.E."/>
            <person name="Grigoriev I.V."/>
            <person name="Spatafora J.W."/>
            <person name="Stajich J.E."/>
            <person name="James T.Y."/>
        </authorList>
    </citation>
    <scope>NUCLEOTIDE SEQUENCE</scope>
    <source>
        <strain evidence="2">AG</strain>
    </source>
</reference>
<dbReference type="EMBL" id="MU620929">
    <property type="protein sequence ID" value="KAI8578445.1"/>
    <property type="molecule type" value="Genomic_DNA"/>
</dbReference>
<gene>
    <name evidence="2" type="ORF">K450DRAFT_246843</name>
</gene>
<accession>A0AAD5HBS3</accession>
<dbReference type="GeneID" id="75915321"/>
<keyword evidence="3" id="KW-1185">Reference proteome</keyword>
<dbReference type="InterPro" id="IPR036915">
    <property type="entry name" value="Cyclin-like_sf"/>
</dbReference>
<name>A0AAD5HBS3_UMBRA</name>
<dbReference type="CDD" id="cd20534">
    <property type="entry name" value="CYCLIN_CCNM_CCNQ_rpt1"/>
    <property type="match status" value="1"/>
</dbReference>
<comment type="caution">
    <text evidence="2">The sequence shown here is derived from an EMBL/GenBank/DDBJ whole genome shotgun (WGS) entry which is preliminary data.</text>
</comment>
<dbReference type="RefSeq" id="XP_051443449.1">
    <property type="nucleotide sequence ID" value="XM_051589976.1"/>
</dbReference>
<evidence type="ECO:0000313" key="2">
    <source>
        <dbReference type="EMBL" id="KAI8578445.1"/>
    </source>
</evidence>
<proteinExistence type="predicted"/>
<reference evidence="2" key="1">
    <citation type="submission" date="2021-06" db="EMBL/GenBank/DDBJ databases">
        <authorList>
            <consortium name="DOE Joint Genome Institute"/>
            <person name="Mondo S.J."/>
            <person name="Amses K.R."/>
            <person name="Simmons D.R."/>
            <person name="Longcore J.E."/>
            <person name="Seto K."/>
            <person name="Alves G.H."/>
            <person name="Bonds A.E."/>
            <person name="Quandt C.A."/>
            <person name="Davis W.J."/>
            <person name="Chang Y."/>
            <person name="Letcher P.M."/>
            <person name="Powell M.J."/>
            <person name="Kuo A."/>
            <person name="Labutti K."/>
            <person name="Pangilinan J."/>
            <person name="Andreopoulos W."/>
            <person name="Tritt A."/>
            <person name="Riley R."/>
            <person name="Hundley H."/>
            <person name="Johnson J."/>
            <person name="Lipzen A."/>
            <person name="Barry K."/>
            <person name="Berbee M.L."/>
            <person name="Buchler N.E."/>
            <person name="Grigoriev I.V."/>
            <person name="Spatafora J.W."/>
            <person name="Stajich J.E."/>
            <person name="James T.Y."/>
        </authorList>
    </citation>
    <scope>NUCLEOTIDE SEQUENCE</scope>
    <source>
        <strain evidence="2">AG</strain>
    </source>
</reference>
<dbReference type="PANTHER" id="PTHR10026">
    <property type="entry name" value="CYCLIN"/>
    <property type="match status" value="1"/>
</dbReference>
<organism evidence="2 3">
    <name type="scientific">Umbelopsis ramanniana AG</name>
    <dbReference type="NCBI Taxonomy" id="1314678"/>
    <lineage>
        <taxon>Eukaryota</taxon>
        <taxon>Fungi</taxon>
        <taxon>Fungi incertae sedis</taxon>
        <taxon>Mucoromycota</taxon>
        <taxon>Mucoromycotina</taxon>
        <taxon>Umbelopsidomycetes</taxon>
        <taxon>Umbelopsidales</taxon>
        <taxon>Umbelopsidaceae</taxon>
        <taxon>Umbelopsis</taxon>
    </lineage>
</organism>
<dbReference type="Proteomes" id="UP001206595">
    <property type="component" value="Unassembled WGS sequence"/>
</dbReference>
<dbReference type="AlphaFoldDB" id="A0AAD5HBS3"/>
<dbReference type="InterPro" id="IPR048055">
    <property type="entry name" value="Cyclin-Q_first_cyclin_box"/>
</dbReference>